<dbReference type="HAMAP" id="MF_01463_B">
    <property type="entry name" value="SecD_B"/>
    <property type="match status" value="1"/>
</dbReference>
<dbReference type="GO" id="GO:0015450">
    <property type="term" value="F:protein-transporting ATPase activity"/>
    <property type="evidence" value="ECO:0007669"/>
    <property type="project" value="InterPro"/>
</dbReference>
<dbReference type="NCBIfam" id="TIGR01129">
    <property type="entry name" value="secD"/>
    <property type="match status" value="1"/>
</dbReference>
<comment type="subunit">
    <text evidence="9">Forms a complex with SecF. Part of the essential Sec protein translocation apparatus which comprises SecA, SecYEG and auxiliary proteins SecDF. Other proteins may also be involved.</text>
</comment>
<evidence type="ECO:0000259" key="12">
    <source>
        <dbReference type="Pfam" id="PF22599"/>
    </source>
</evidence>
<dbReference type="KEGG" id="tpsc:RBB77_02075"/>
<gene>
    <name evidence="9 13" type="primary">secD</name>
    <name evidence="13" type="ORF">RBB77_02075</name>
</gene>
<dbReference type="EMBL" id="CP132942">
    <property type="protein sequence ID" value="XCB33695.1"/>
    <property type="molecule type" value="Genomic_DNA"/>
</dbReference>
<protein>
    <recommendedName>
        <fullName evidence="9">Protein translocase subunit SecD</fullName>
    </recommendedName>
</protein>
<dbReference type="PRINTS" id="PR00702">
    <property type="entry name" value="ACRIFLAVINRP"/>
</dbReference>
<dbReference type="PANTHER" id="PTHR30081">
    <property type="entry name" value="PROTEIN-EXPORT MEMBRANE PROTEIN SEC"/>
    <property type="match status" value="1"/>
</dbReference>
<keyword evidence="6 9" id="KW-1133">Transmembrane helix</keyword>
<feature type="transmembrane region" description="Helical" evidence="9">
    <location>
        <begin position="373"/>
        <end position="392"/>
    </location>
</feature>
<keyword evidence="7 9" id="KW-0811">Translocation</keyword>
<dbReference type="Gene3D" id="3.30.1360.200">
    <property type="match status" value="1"/>
</dbReference>
<evidence type="ECO:0000256" key="6">
    <source>
        <dbReference type="ARBA" id="ARBA00022989"/>
    </source>
</evidence>
<keyword evidence="5 9" id="KW-0653">Protein transport</keyword>
<dbReference type="GO" id="GO:0006605">
    <property type="term" value="P:protein targeting"/>
    <property type="evidence" value="ECO:0007669"/>
    <property type="project" value="UniProtKB-UniRule"/>
</dbReference>
<comment type="function">
    <text evidence="9">Part of the Sec protein translocase complex. Interacts with the SecYEG preprotein conducting channel. SecDF uses the proton motive force (PMF) to complete protein translocation after the ATP-dependent function of SecA.</text>
</comment>
<proteinExistence type="inferred from homology"/>
<feature type="transmembrane region" description="Helical" evidence="9">
    <location>
        <begin position="465"/>
        <end position="490"/>
    </location>
</feature>
<feature type="transmembrane region" description="Helical" evidence="9">
    <location>
        <begin position="496"/>
        <end position="520"/>
    </location>
</feature>
<dbReference type="Pfam" id="PF21760">
    <property type="entry name" value="SecD_1st"/>
    <property type="match status" value="1"/>
</dbReference>
<dbReference type="FunFam" id="1.20.1640.10:FF:000004">
    <property type="entry name" value="Protein translocase subunit SecD"/>
    <property type="match status" value="1"/>
</dbReference>
<evidence type="ECO:0000256" key="4">
    <source>
        <dbReference type="ARBA" id="ARBA00022692"/>
    </source>
</evidence>
<feature type="domain" description="Protein translocase subunit SecDF P1" evidence="11">
    <location>
        <begin position="150"/>
        <end position="209"/>
    </location>
</feature>
<evidence type="ECO:0000256" key="3">
    <source>
        <dbReference type="ARBA" id="ARBA00022475"/>
    </source>
</evidence>
<dbReference type="GO" id="GO:0065002">
    <property type="term" value="P:intracellular protein transmembrane transport"/>
    <property type="evidence" value="ECO:0007669"/>
    <property type="project" value="UniProtKB-UniRule"/>
</dbReference>
<comment type="caution">
    <text evidence="9">Lacks conserved residue(s) required for the propagation of feature annotation.</text>
</comment>
<keyword evidence="2 9" id="KW-0813">Transport</keyword>
<name>A0AAU7ZRY4_9BACT</name>
<evidence type="ECO:0000256" key="5">
    <source>
        <dbReference type="ARBA" id="ARBA00022927"/>
    </source>
</evidence>
<dbReference type="InterPro" id="IPR022813">
    <property type="entry name" value="SecD/SecF_arch_bac"/>
</dbReference>
<keyword evidence="8 9" id="KW-0472">Membrane</keyword>
<dbReference type="Gene3D" id="3.30.70.3400">
    <property type="match status" value="2"/>
</dbReference>
<keyword evidence="4 9" id="KW-0812">Transmembrane</keyword>
<evidence type="ECO:0000259" key="11">
    <source>
        <dbReference type="Pfam" id="PF21760"/>
    </source>
</evidence>
<sequence length="535" mass="56354">MGKNLAGKSAFIVAVLVIFCFGIVGIPHGGLTQSIKDRIHLGLDLKGGTHLVLEVHVAEAVASATDRDVARLEADLQKAGVTGATVGKTDPSRPQTIIVSGIPAAKLSDARGVLQGSDYGNYDVVTTADGNSTLTMKLGAVRDLETRTLDTSIETIRERIDKLGVSEPVIQKYGLGENQILVELPGVDDPARVEEIIQSTAKLSIHAVTGGPYETDQSALAANNGIIPPDSMLVHGTGSAGAPDQIWLLKRVSEVEGTDFRDAQPGQDQNGRPNIRFNLTTEAGNRFYNYTQAHTASSATPGSMAIVLDNKVREVAGIQSAIRDSGEITGAFTQQQANDLSLMLRTGALPASISYLETRTVGPSLGAASIHQGIVAAIAGMLAVMIFMLIYYRGAGINADLALILNLVILLGFMGYTGSTLTLPGIAGVILTIGMGVDSNVLIFERIREELRAGKTAAAAVQQGFAHAWVTIIDTHVTTIVSAMILFLFGSGPVRGFAITLAFGLFANLFTAVLVSRVIFDAILQKKERGAALSI</sequence>
<evidence type="ECO:0000259" key="10">
    <source>
        <dbReference type="Pfam" id="PF02355"/>
    </source>
</evidence>
<evidence type="ECO:0000256" key="2">
    <source>
        <dbReference type="ARBA" id="ARBA00022448"/>
    </source>
</evidence>
<dbReference type="InterPro" id="IPR054384">
    <property type="entry name" value="SecDF_P1_head"/>
</dbReference>
<dbReference type="InterPro" id="IPR005791">
    <property type="entry name" value="SecD"/>
</dbReference>
<dbReference type="GO" id="GO:0043952">
    <property type="term" value="P:protein transport by the Sec complex"/>
    <property type="evidence" value="ECO:0007669"/>
    <property type="project" value="UniProtKB-UniRule"/>
</dbReference>
<dbReference type="RefSeq" id="WP_353064538.1">
    <property type="nucleotide sequence ID" value="NZ_CP132942.1"/>
</dbReference>
<dbReference type="SUPFAM" id="SSF82866">
    <property type="entry name" value="Multidrug efflux transporter AcrB transmembrane domain"/>
    <property type="match status" value="1"/>
</dbReference>
<dbReference type="PANTHER" id="PTHR30081:SF1">
    <property type="entry name" value="PROTEIN TRANSLOCASE SUBUNIT SECD"/>
    <property type="match status" value="1"/>
</dbReference>
<evidence type="ECO:0000256" key="1">
    <source>
        <dbReference type="ARBA" id="ARBA00004651"/>
    </source>
</evidence>
<comment type="similarity">
    <text evidence="9">Belongs to the SecD/SecF family. SecD subfamily.</text>
</comment>
<dbReference type="InterPro" id="IPR001036">
    <property type="entry name" value="Acrflvin-R"/>
</dbReference>
<comment type="subcellular location">
    <subcellularLocation>
        <location evidence="1 9">Cell membrane</location>
        <topology evidence="1 9">Multi-pass membrane protein</topology>
    </subcellularLocation>
</comment>
<feature type="domain" description="Protein export membrane protein SecD/SecF C-terminal" evidence="10">
    <location>
        <begin position="352"/>
        <end position="521"/>
    </location>
</feature>
<dbReference type="NCBIfam" id="TIGR00916">
    <property type="entry name" value="2A0604s01"/>
    <property type="match status" value="1"/>
</dbReference>
<reference evidence="13" key="2">
    <citation type="journal article" date="2024" name="Environ. Microbiol.">
        <title>Genome analysis and description of Tunturibacter gen. nov. expands the diversity of Terriglobia in tundra soils.</title>
        <authorList>
            <person name="Messyasz A."/>
            <person name="Mannisto M.K."/>
            <person name="Kerkhof L.J."/>
            <person name="Haggblom M.M."/>
        </authorList>
    </citation>
    <scope>NUCLEOTIDE SEQUENCE</scope>
    <source>
        <strain evidence="13">X5P6</strain>
    </source>
</reference>
<evidence type="ECO:0000256" key="7">
    <source>
        <dbReference type="ARBA" id="ARBA00023010"/>
    </source>
</evidence>
<dbReference type="AlphaFoldDB" id="A0AAU7ZRY4"/>
<evidence type="ECO:0000256" key="9">
    <source>
        <dbReference type="HAMAP-Rule" id="MF_01463"/>
    </source>
</evidence>
<dbReference type="InterPro" id="IPR048631">
    <property type="entry name" value="SecD_1st"/>
</dbReference>
<dbReference type="Pfam" id="PF22599">
    <property type="entry name" value="SecDF_P1_head"/>
    <property type="match status" value="1"/>
</dbReference>
<feature type="transmembrane region" description="Helical" evidence="9">
    <location>
        <begin position="399"/>
        <end position="417"/>
    </location>
</feature>
<dbReference type="InterPro" id="IPR055344">
    <property type="entry name" value="SecD_SecF_C_bact"/>
</dbReference>
<feature type="transmembrane region" description="Helical" evidence="9">
    <location>
        <begin position="423"/>
        <end position="444"/>
    </location>
</feature>
<feature type="domain" description="SecDF P1 head subdomain" evidence="12">
    <location>
        <begin position="244"/>
        <end position="351"/>
    </location>
</feature>
<dbReference type="Pfam" id="PF02355">
    <property type="entry name" value="SecD_SecF_C"/>
    <property type="match status" value="1"/>
</dbReference>
<dbReference type="InterPro" id="IPR022646">
    <property type="entry name" value="SecD/SecF_CS"/>
</dbReference>
<dbReference type="Pfam" id="PF07549">
    <property type="entry name" value="Sec_GG"/>
    <property type="match status" value="1"/>
</dbReference>
<accession>A0AAU7ZRY4</accession>
<dbReference type="GO" id="GO:0005886">
    <property type="term" value="C:plasma membrane"/>
    <property type="evidence" value="ECO:0007669"/>
    <property type="project" value="UniProtKB-SubCell"/>
</dbReference>
<evidence type="ECO:0000256" key="8">
    <source>
        <dbReference type="ARBA" id="ARBA00023136"/>
    </source>
</evidence>
<organism evidence="13">
    <name type="scientific">Tunturiibacter psychrotolerans</name>
    <dbReference type="NCBI Taxonomy" id="3069686"/>
    <lineage>
        <taxon>Bacteria</taxon>
        <taxon>Pseudomonadati</taxon>
        <taxon>Acidobacteriota</taxon>
        <taxon>Terriglobia</taxon>
        <taxon>Terriglobales</taxon>
        <taxon>Acidobacteriaceae</taxon>
        <taxon>Tunturiibacter</taxon>
    </lineage>
</organism>
<reference evidence="13" key="1">
    <citation type="submission" date="2023-08" db="EMBL/GenBank/DDBJ databases">
        <authorList>
            <person name="Messyasz A."/>
            <person name="Mannisto M.K."/>
            <person name="Kerkhof L.J."/>
            <person name="Haggblom M."/>
        </authorList>
    </citation>
    <scope>NUCLEOTIDE SEQUENCE</scope>
    <source>
        <strain evidence="13">X5P6</strain>
    </source>
</reference>
<dbReference type="Gene3D" id="1.20.1640.10">
    <property type="entry name" value="Multidrug efflux transporter AcrB transmembrane domain"/>
    <property type="match status" value="1"/>
</dbReference>
<keyword evidence="3 9" id="KW-1003">Cell membrane</keyword>
<dbReference type="InterPro" id="IPR048634">
    <property type="entry name" value="SecD_SecF_C"/>
</dbReference>
<evidence type="ECO:0000313" key="13">
    <source>
        <dbReference type="EMBL" id="XCB33695.1"/>
    </source>
</evidence>